<keyword evidence="10" id="KW-0129">CBS domain</keyword>
<feature type="transmembrane region" description="Helical" evidence="11">
    <location>
        <begin position="352"/>
        <end position="372"/>
    </location>
</feature>
<evidence type="ECO:0000259" key="12">
    <source>
        <dbReference type="PROSITE" id="PS51371"/>
    </source>
</evidence>
<keyword evidence="2" id="KW-0813">Transport</keyword>
<proteinExistence type="predicted"/>
<keyword evidence="8" id="KW-0868">Chloride</keyword>
<feature type="transmembrane region" description="Helical" evidence="11">
    <location>
        <begin position="170"/>
        <end position="195"/>
    </location>
</feature>
<evidence type="ECO:0000256" key="10">
    <source>
        <dbReference type="PROSITE-ProRule" id="PRU00703"/>
    </source>
</evidence>
<evidence type="ECO:0000256" key="9">
    <source>
        <dbReference type="ARBA" id="ARBA00023303"/>
    </source>
</evidence>
<comment type="subcellular location">
    <subcellularLocation>
        <location evidence="1">Membrane</location>
        <topology evidence="1">Multi-pass membrane protein</topology>
    </subcellularLocation>
</comment>
<evidence type="ECO:0000256" key="2">
    <source>
        <dbReference type="ARBA" id="ARBA00022448"/>
    </source>
</evidence>
<dbReference type="InterPro" id="IPR050368">
    <property type="entry name" value="ClC-type_chloride_channel"/>
</dbReference>
<feature type="transmembrane region" description="Helical" evidence="11">
    <location>
        <begin position="287"/>
        <end position="307"/>
    </location>
</feature>
<dbReference type="PRINTS" id="PR00762">
    <property type="entry name" value="CLCHANNEL"/>
</dbReference>
<keyword evidence="9" id="KW-0407">Ion channel</keyword>
<keyword evidence="7" id="KW-0869">Chloride channel</keyword>
<keyword evidence="4 11" id="KW-1133">Transmembrane helix</keyword>
<organism evidence="13 14">
    <name type="scientific">Picrophilus torridus (strain ATCC 700027 / DSM 9790 / JCM 10055 / NBRC 100828 / KAW 2/3)</name>
    <dbReference type="NCBI Taxonomy" id="1122961"/>
    <lineage>
        <taxon>Archaea</taxon>
        <taxon>Methanobacteriati</taxon>
        <taxon>Thermoplasmatota</taxon>
        <taxon>Thermoplasmata</taxon>
        <taxon>Thermoplasmatales</taxon>
        <taxon>Picrophilaceae</taxon>
        <taxon>Picrophilus</taxon>
    </lineage>
</organism>
<dbReference type="EMBL" id="FWYE01000003">
    <property type="protein sequence ID" value="SMD31368.1"/>
    <property type="molecule type" value="Genomic_DNA"/>
</dbReference>
<evidence type="ECO:0000313" key="14">
    <source>
        <dbReference type="Proteomes" id="UP000192315"/>
    </source>
</evidence>
<keyword evidence="3 11" id="KW-0812">Transmembrane</keyword>
<evidence type="ECO:0000256" key="4">
    <source>
        <dbReference type="ARBA" id="ARBA00022989"/>
    </source>
</evidence>
<protein>
    <submittedName>
        <fullName evidence="13">Chloride channel protein, CIC family</fullName>
    </submittedName>
</protein>
<dbReference type="InterPro" id="IPR046342">
    <property type="entry name" value="CBS_dom_sf"/>
</dbReference>
<dbReference type="Proteomes" id="UP000192315">
    <property type="component" value="Unassembled WGS sequence"/>
</dbReference>
<dbReference type="CDD" id="cd00400">
    <property type="entry name" value="Voltage_gated_ClC"/>
    <property type="match status" value="1"/>
</dbReference>
<feature type="transmembrane region" description="Helical" evidence="11">
    <location>
        <begin position="319"/>
        <end position="340"/>
    </location>
</feature>
<feature type="transmembrane region" description="Helical" evidence="11">
    <location>
        <begin position="74"/>
        <end position="96"/>
    </location>
</feature>
<evidence type="ECO:0000256" key="5">
    <source>
        <dbReference type="ARBA" id="ARBA00023065"/>
    </source>
</evidence>
<dbReference type="SUPFAM" id="SSF81340">
    <property type="entry name" value="Clc chloride channel"/>
    <property type="match status" value="1"/>
</dbReference>
<dbReference type="Gene3D" id="3.10.580.10">
    <property type="entry name" value="CBS-domain"/>
    <property type="match status" value="1"/>
</dbReference>
<name>A0A8G2FXR3_PICTO</name>
<evidence type="ECO:0000256" key="11">
    <source>
        <dbReference type="SAM" id="Phobius"/>
    </source>
</evidence>
<evidence type="ECO:0000313" key="13">
    <source>
        <dbReference type="EMBL" id="SMD31368.1"/>
    </source>
</evidence>
<dbReference type="InterPro" id="IPR000644">
    <property type="entry name" value="CBS_dom"/>
</dbReference>
<dbReference type="InterPro" id="IPR014743">
    <property type="entry name" value="Cl-channel_core"/>
</dbReference>
<dbReference type="Pfam" id="PF00654">
    <property type="entry name" value="Voltage_CLC"/>
    <property type="match status" value="1"/>
</dbReference>
<sequence length="590" mass="65360">MRRISFKLSSLPYFEKWFIMGLIIGIISGLGATIFYFSIRFFEYIFLARIVGTNLPRPLGENGSLIYHFYALRFYLIPVVLIAGAAISSFIVQRFAPEAEGHGTDSAIRSFHYNYGKIRRRIPVVKTIASAITIGSGGSAGREGPTAQIAAGLGSFIADLLGLTPRDRRIAVAVGIGSGIGTIFKAPIGGAVLGAEILYRRDMETEVLFPSIVAASVGYSIFASIVGFEPIFGYYLLPFNPLRLPFYATLGLITGLFAIFYVRFFYGTRDFFKRLNLSPYYKPIIGAAFTGIIALFFPEVLSTGYGWVQLLEYGRFNEFVYYGMPLVIFLVFLPFMKVFATSFTVASGGSGGVFAPGIFIGASLGALLGYLVHLGFPYIAPNIAPFVIIGMLSFFGAAGKVPLSVILMVVEMTGSLQLLPGAMLAVAISYIVSGTKYSIYESQVLTRRDSPANMGEFSSPLLKNIIIKDLNIEKIYVEPYDEIYSARELMNYYELYSLPVVQNQKFLGTVYVTDLENARYGPVNDYYVPATSFIRPESNAEAAWELMMKNRTTWCPVVKDGNFIGIVRLKTILDVYKKYLEENPEINKDY</sequence>
<evidence type="ECO:0000256" key="6">
    <source>
        <dbReference type="ARBA" id="ARBA00023136"/>
    </source>
</evidence>
<dbReference type="PANTHER" id="PTHR43427">
    <property type="entry name" value="CHLORIDE CHANNEL PROTEIN CLC-E"/>
    <property type="match status" value="1"/>
</dbReference>
<keyword evidence="5" id="KW-0406">Ion transport</keyword>
<evidence type="ECO:0000256" key="3">
    <source>
        <dbReference type="ARBA" id="ARBA00022692"/>
    </source>
</evidence>
<evidence type="ECO:0000256" key="7">
    <source>
        <dbReference type="ARBA" id="ARBA00023173"/>
    </source>
</evidence>
<dbReference type="SUPFAM" id="SSF54631">
    <property type="entry name" value="CBS-domain pair"/>
    <property type="match status" value="1"/>
</dbReference>
<comment type="caution">
    <text evidence="13">The sequence shown here is derived from an EMBL/GenBank/DDBJ whole genome shotgun (WGS) entry which is preliminary data.</text>
</comment>
<dbReference type="AlphaFoldDB" id="A0A8G2FXR3"/>
<keyword evidence="14" id="KW-1185">Reference proteome</keyword>
<dbReference type="PROSITE" id="PS51371">
    <property type="entry name" value="CBS"/>
    <property type="match status" value="1"/>
</dbReference>
<gene>
    <name evidence="13" type="ORF">SAMN02745355_1299</name>
</gene>
<feature type="transmembrane region" description="Helical" evidence="11">
    <location>
        <begin position="17"/>
        <end position="39"/>
    </location>
</feature>
<dbReference type="Pfam" id="PF00571">
    <property type="entry name" value="CBS"/>
    <property type="match status" value="2"/>
</dbReference>
<keyword evidence="6 11" id="KW-0472">Membrane</keyword>
<reference evidence="13 14" key="1">
    <citation type="submission" date="2017-04" db="EMBL/GenBank/DDBJ databases">
        <authorList>
            <person name="Varghese N."/>
            <person name="Submissions S."/>
        </authorList>
    </citation>
    <scope>NUCLEOTIDE SEQUENCE [LARGE SCALE GENOMIC DNA]</scope>
    <source>
        <strain evidence="13 14">DSM 9789</strain>
    </source>
</reference>
<evidence type="ECO:0000256" key="1">
    <source>
        <dbReference type="ARBA" id="ARBA00004141"/>
    </source>
</evidence>
<feature type="transmembrane region" description="Helical" evidence="11">
    <location>
        <begin position="246"/>
        <end position="266"/>
    </location>
</feature>
<evidence type="ECO:0000256" key="8">
    <source>
        <dbReference type="ARBA" id="ARBA00023214"/>
    </source>
</evidence>
<dbReference type="FunFam" id="1.10.3080.10:FF:000018">
    <property type="entry name" value="Chloride transporter, ClC family"/>
    <property type="match status" value="1"/>
</dbReference>
<feature type="transmembrane region" description="Helical" evidence="11">
    <location>
        <begin position="207"/>
        <end position="226"/>
    </location>
</feature>
<feature type="transmembrane region" description="Helical" evidence="11">
    <location>
        <begin position="378"/>
        <end position="398"/>
    </location>
</feature>
<dbReference type="GO" id="GO:0005254">
    <property type="term" value="F:chloride channel activity"/>
    <property type="evidence" value="ECO:0007669"/>
    <property type="project" value="UniProtKB-KW"/>
</dbReference>
<accession>A0A8G2FXR3</accession>
<feature type="transmembrane region" description="Helical" evidence="11">
    <location>
        <begin position="405"/>
        <end position="432"/>
    </location>
</feature>
<dbReference type="GO" id="GO:0034707">
    <property type="term" value="C:chloride channel complex"/>
    <property type="evidence" value="ECO:0007669"/>
    <property type="project" value="UniProtKB-KW"/>
</dbReference>
<feature type="domain" description="CBS" evidence="12">
    <location>
        <begin position="527"/>
        <end position="585"/>
    </location>
</feature>
<dbReference type="PANTHER" id="PTHR43427:SF6">
    <property type="entry name" value="CHLORIDE CHANNEL PROTEIN CLC-E"/>
    <property type="match status" value="1"/>
</dbReference>
<dbReference type="RefSeq" id="WP_084273060.1">
    <property type="nucleotide sequence ID" value="NZ_FWYE01000003.1"/>
</dbReference>
<dbReference type="Gene3D" id="1.10.3080.10">
    <property type="entry name" value="Clc chloride channel"/>
    <property type="match status" value="1"/>
</dbReference>
<dbReference type="InterPro" id="IPR001807">
    <property type="entry name" value="ClC"/>
</dbReference>